<proteinExistence type="predicted"/>
<dbReference type="Proteomes" id="UP001209878">
    <property type="component" value="Unassembled WGS sequence"/>
</dbReference>
<dbReference type="PANTHER" id="PTHR46989">
    <property type="entry name" value="USP DOMAIN-CONTAINING PROTEIN"/>
    <property type="match status" value="1"/>
</dbReference>
<dbReference type="AlphaFoldDB" id="A0AAD9K518"/>
<dbReference type="CDD" id="cd23659">
    <property type="entry name" value="USP_At3g01520-like"/>
    <property type="match status" value="1"/>
</dbReference>
<dbReference type="PRINTS" id="PR01438">
    <property type="entry name" value="UNVRSLSTRESS"/>
</dbReference>
<comment type="caution">
    <text evidence="2">The sequence shown here is derived from an EMBL/GenBank/DDBJ whole genome shotgun (WGS) entry which is preliminary data.</text>
</comment>
<organism evidence="2 3">
    <name type="scientific">Ridgeia piscesae</name>
    <name type="common">Tubeworm</name>
    <dbReference type="NCBI Taxonomy" id="27915"/>
    <lineage>
        <taxon>Eukaryota</taxon>
        <taxon>Metazoa</taxon>
        <taxon>Spiralia</taxon>
        <taxon>Lophotrochozoa</taxon>
        <taxon>Annelida</taxon>
        <taxon>Polychaeta</taxon>
        <taxon>Sedentaria</taxon>
        <taxon>Canalipalpata</taxon>
        <taxon>Sabellida</taxon>
        <taxon>Siboglinidae</taxon>
        <taxon>Ridgeia</taxon>
    </lineage>
</organism>
<protein>
    <recommendedName>
        <fullName evidence="1">UspA domain-containing protein</fullName>
    </recommendedName>
</protein>
<dbReference type="SUPFAM" id="SSF52402">
    <property type="entry name" value="Adenine nucleotide alpha hydrolases-like"/>
    <property type="match status" value="1"/>
</dbReference>
<keyword evidence="3" id="KW-1185">Reference proteome</keyword>
<name>A0AAD9K518_RIDPI</name>
<gene>
    <name evidence="2" type="ORF">NP493_1424g00019</name>
</gene>
<accession>A0AAD9K518</accession>
<dbReference type="EMBL" id="JAODUO010001425">
    <property type="protein sequence ID" value="KAK2164263.1"/>
    <property type="molecule type" value="Genomic_DNA"/>
</dbReference>
<dbReference type="InterPro" id="IPR014729">
    <property type="entry name" value="Rossmann-like_a/b/a_fold"/>
</dbReference>
<dbReference type="InterPro" id="IPR006016">
    <property type="entry name" value="UspA"/>
</dbReference>
<dbReference type="PANTHER" id="PTHR46989:SF3">
    <property type="entry name" value="USPA DOMAIN-CONTAINING PROTEIN"/>
    <property type="match status" value="1"/>
</dbReference>
<feature type="domain" description="UspA" evidence="1">
    <location>
        <begin position="1"/>
        <end position="132"/>
    </location>
</feature>
<reference evidence="2" key="1">
    <citation type="journal article" date="2023" name="Mol. Biol. Evol.">
        <title>Third-Generation Sequencing Reveals the Adaptive Role of the Epigenome in Three Deep-Sea Polychaetes.</title>
        <authorList>
            <person name="Perez M."/>
            <person name="Aroh O."/>
            <person name="Sun Y."/>
            <person name="Lan Y."/>
            <person name="Juniper S.K."/>
            <person name="Young C.R."/>
            <person name="Angers B."/>
            <person name="Qian P.Y."/>
        </authorList>
    </citation>
    <scope>NUCLEOTIDE SEQUENCE</scope>
    <source>
        <strain evidence="2">R07B-5</strain>
    </source>
</reference>
<sequence>MVKVVLIPIDWSEHAEKAFNWYIYNLHRDGNTLILAHFIDASNDKELEEKELHMLELQEVYETCLLKMKIEYRWIHGSAGSAGEYIVRTTKETGAEMIVLGARGLGKIRKALLGSVSDYVVNKAKVPVLICKWGD</sequence>
<dbReference type="InterPro" id="IPR006015">
    <property type="entry name" value="Universal_stress_UspA"/>
</dbReference>
<evidence type="ECO:0000313" key="2">
    <source>
        <dbReference type="EMBL" id="KAK2164263.1"/>
    </source>
</evidence>
<dbReference type="Gene3D" id="3.40.50.620">
    <property type="entry name" value="HUPs"/>
    <property type="match status" value="1"/>
</dbReference>
<dbReference type="Pfam" id="PF00582">
    <property type="entry name" value="Usp"/>
    <property type="match status" value="1"/>
</dbReference>
<evidence type="ECO:0000259" key="1">
    <source>
        <dbReference type="Pfam" id="PF00582"/>
    </source>
</evidence>
<evidence type="ECO:0000313" key="3">
    <source>
        <dbReference type="Proteomes" id="UP001209878"/>
    </source>
</evidence>